<dbReference type="GeneTree" id="ENSGT00940000162775"/>
<reference evidence="9" key="1">
    <citation type="submission" date="2025-08" db="UniProtKB">
        <authorList>
            <consortium name="Ensembl"/>
        </authorList>
    </citation>
    <scope>IDENTIFICATION</scope>
</reference>
<organism evidence="9">
    <name type="scientific">Petromyzon marinus</name>
    <name type="common">Sea lamprey</name>
    <dbReference type="NCBI Taxonomy" id="7757"/>
    <lineage>
        <taxon>Eukaryota</taxon>
        <taxon>Metazoa</taxon>
        <taxon>Chordata</taxon>
        <taxon>Craniata</taxon>
        <taxon>Vertebrata</taxon>
        <taxon>Cyclostomata</taxon>
        <taxon>Hyperoartia</taxon>
        <taxon>Petromyzontiformes</taxon>
        <taxon>Petromyzontidae</taxon>
        <taxon>Petromyzon</taxon>
    </lineage>
</organism>
<reference evidence="9" key="2">
    <citation type="submission" date="2025-09" db="UniProtKB">
        <authorList>
            <consortium name="Ensembl"/>
        </authorList>
    </citation>
    <scope>IDENTIFICATION</scope>
</reference>
<dbReference type="STRING" id="7757.ENSPMAP00000000929"/>
<protein>
    <submittedName>
        <fullName evidence="9">Nudix (nucleoside diphosphate linked moiety X)-type motif 8</fullName>
    </submittedName>
</protein>
<dbReference type="Pfam" id="PF00293">
    <property type="entry name" value="NUDIX"/>
    <property type="match status" value="1"/>
</dbReference>
<dbReference type="HOGENOM" id="CLU_040940_4_0_1"/>
<evidence type="ECO:0000256" key="4">
    <source>
        <dbReference type="ARBA" id="ARBA00022801"/>
    </source>
</evidence>
<evidence type="ECO:0000256" key="1">
    <source>
        <dbReference type="ARBA" id="ARBA00001936"/>
    </source>
</evidence>
<accession>S4R6U9</accession>
<dbReference type="AlphaFoldDB" id="S4R6U9"/>
<dbReference type="GO" id="GO:0046872">
    <property type="term" value="F:metal ion binding"/>
    <property type="evidence" value="ECO:0007669"/>
    <property type="project" value="UniProtKB-KW"/>
</dbReference>
<dbReference type="InterPro" id="IPR015797">
    <property type="entry name" value="NUDIX_hydrolase-like_dom_sf"/>
</dbReference>
<evidence type="ECO:0000256" key="2">
    <source>
        <dbReference type="ARBA" id="ARBA00001946"/>
    </source>
</evidence>
<evidence type="ECO:0000256" key="7">
    <source>
        <dbReference type="SAM" id="MobiDB-lite"/>
    </source>
</evidence>
<sequence length="231" mass="25409">LVASCLDVPNRERCRRELARRDRGTSRQQQQQQPPPLIPTWTPAQGNRVDAAVLVSLCRHAGEPSVLLTLRSRTMPGRHSGDVCFPGGKQEEGDRDAVATALREAREELGVDVSVDSVWGLLTPVPDVTGKMLVWPVLADLGEVDPDALNPNPDEVEEAFLVSLRHLCDPAHQGYTRFRARGGRYAYTLPLFSTGHHRVWGLTGVLLDQALAALLPDVYSSKVHGARFSRP</sequence>
<evidence type="ECO:0000313" key="9">
    <source>
        <dbReference type="Ensembl" id="ENSPMAP00000000929.1"/>
    </source>
</evidence>
<dbReference type="InterPro" id="IPR000086">
    <property type="entry name" value="NUDIX_hydrolase_dom"/>
</dbReference>
<keyword evidence="4" id="KW-0378">Hydrolase</keyword>
<comment type="cofactor">
    <cofactor evidence="2">
        <name>Mg(2+)</name>
        <dbReference type="ChEBI" id="CHEBI:18420"/>
    </cofactor>
</comment>
<feature type="region of interest" description="Disordered" evidence="7">
    <location>
        <begin position="17"/>
        <end position="44"/>
    </location>
</feature>
<evidence type="ECO:0000256" key="3">
    <source>
        <dbReference type="ARBA" id="ARBA00022723"/>
    </source>
</evidence>
<dbReference type="OMA" id="YYIWGAT"/>
<dbReference type="PANTHER" id="PTHR12992">
    <property type="entry name" value="NUDIX HYDROLASE"/>
    <property type="match status" value="1"/>
</dbReference>
<dbReference type="GO" id="GO:0010945">
    <property type="term" value="F:coenzyme A diphosphatase activity"/>
    <property type="evidence" value="ECO:0007669"/>
    <property type="project" value="InterPro"/>
</dbReference>
<keyword evidence="3" id="KW-0479">Metal-binding</keyword>
<keyword evidence="5" id="KW-0460">Magnesium</keyword>
<dbReference type="Ensembl" id="ENSPMAT00000000933.1">
    <property type="protein sequence ID" value="ENSPMAP00000000929.1"/>
    <property type="gene ID" value="ENSPMAG00000000847.1"/>
</dbReference>
<dbReference type="PROSITE" id="PS51462">
    <property type="entry name" value="NUDIX"/>
    <property type="match status" value="1"/>
</dbReference>
<dbReference type="SUPFAM" id="SSF55811">
    <property type="entry name" value="Nudix"/>
    <property type="match status" value="1"/>
</dbReference>
<evidence type="ECO:0000256" key="5">
    <source>
        <dbReference type="ARBA" id="ARBA00022842"/>
    </source>
</evidence>
<proteinExistence type="predicted"/>
<dbReference type="CDD" id="cd03426">
    <property type="entry name" value="NUDIX_CoAse_Nudt7"/>
    <property type="match status" value="1"/>
</dbReference>
<dbReference type="Gene3D" id="3.90.79.10">
    <property type="entry name" value="Nucleoside Triphosphate Pyrophosphohydrolase"/>
    <property type="match status" value="1"/>
</dbReference>
<evidence type="ECO:0000259" key="8">
    <source>
        <dbReference type="PROSITE" id="PS51462"/>
    </source>
</evidence>
<keyword evidence="6" id="KW-0464">Manganese</keyword>
<feature type="domain" description="Nudix hydrolase" evidence="8">
    <location>
        <begin position="47"/>
        <end position="193"/>
    </location>
</feature>
<name>S4R6U9_PETMA</name>
<evidence type="ECO:0000256" key="6">
    <source>
        <dbReference type="ARBA" id="ARBA00023211"/>
    </source>
</evidence>
<comment type="cofactor">
    <cofactor evidence="1">
        <name>Mn(2+)</name>
        <dbReference type="ChEBI" id="CHEBI:29035"/>
    </cofactor>
</comment>
<dbReference type="PANTHER" id="PTHR12992:SF11">
    <property type="entry name" value="MITOCHONDRIAL COENZYME A DIPHOSPHATASE NUDT8"/>
    <property type="match status" value="1"/>
</dbReference>
<dbReference type="InterPro" id="IPR045121">
    <property type="entry name" value="CoAse"/>
</dbReference>